<dbReference type="InterPro" id="IPR009014">
    <property type="entry name" value="Transketo_C/PFOR_II"/>
</dbReference>
<sequence length="1526" mass="165779">MPDLVNSALRLLKRLLGTPSRTQGPYAGNSTLLDGNTAVSVLEAGISEGAGLGASYPALTADLAWRSELKQQRLNFLGSPVSMQSTEGARGVLAASIGMSMSGVRATGFLSGPDLACSSDLLTIAAGRRLPLVIHLTARSLAGHAPALGSGHEAFHLAADSGCFQLIAANVQEAVDFSLIVRRAAEQSLVPGLVGMDGEQTALALQEVSLPPPSLVERYLGRPEDLIASPTAAQQLLLGESRRRVTRWHNPDRPVMLGGLQAPEVWGQAKASGRVFFDDALSDCLDDAFDVFSEQTGRRHRSLSAYRVDDAKLILVAQGGAIEVLEALADYLRTSDRLKVGVLGVRCLRPFPAKEIARCLAGGANVCVLERMDVPLATDPPLMREVRGAFDHAAENHRFGLETHPGYPSISDKQRPRFLSAIYGLGGLPLRGSDLASLCRNLDGIKQQQVYLGINFSQTSSDYPKRQVLLDRLRRSYPGLESMGLYDETVSPDLRPEGALTLALHRLSGAAGEGLMVETAAFLHRIFGGGVRSRPALFSKSWSGVCSDRISFCSDELRDPGDDTPVDLSILVTTTGMQRLMPHHGLVKGGTLLVQSTLPDESVWTQLPRAVRSHIRENGIRLFRVAPTEESDSLPNEYLLGAVSAVLITTERLTMTPRRLLSLREELLGESVADVDACLQLFEGGMNQVREISLKRLPLIPARSISDVDDEVPALVRRLGSLDDAYDSLPRFWDQVGVLYKQGKSGELAPDPYLAVAAVPPLSAGFRDLSRFRKQLPQFNPLLCTGCGDCWCACPDSVIKAVSISPVRLMDAAIRYSGAEALRPVASKLAAAITSLCRQQETRYSTLEEMLDISYDGIKEKLPFPQDRKQAIAQGIEQLRSDMGSLQVAVTNPMFNEPETDNRGSGELLALAVEPDGCKGCGICIQACGEQALQPIPQSSQSLSRARRIQKAWHGLPDSELNTIRRLAEDPQVGVVAAAHLAHSAGLAMAGGDGVEPGSGAKLALRLALAIVEAQQTPRFESFLQQVETTREKITGSIRSLLADALPADDLDALSRGLEKSDARQADMTSLIGEAEDAISNQVDAARLCRLVDLARDLIDLAWRLSSGRQDMGRSRVSLVLSPGAVVGWAGSFPHNPFSTPVTLDATGDGAQLAAGLLEGQLRQATEGFVLMRKARAELEQSADAARLWSDLETMTWRDLDDEERALCPILLLVGDSGQLAGHGLGQLVRVLGNELPIKTVLFADLDLGLAERTGLESPLTSVDDVAIDLALLSLVQRESFIAQTSISDRGHFAECIQSALAHRGPALVHLHAPSPSRHGFAPDQTLYRARTAVMSRLFPLFRYDPQAEGVFGSRISLDGNPALTEPWEKDAGMGVYTPVDWALGETRFSGYFSLLNPDEEAVRLAEYLDLSIGEREKKSVYVELNRQGDEVQRFSIDRHMLEIAEKRQRTWRMLQELAGLVTPFTARVREEAEAAVAEDHEEALQMQADKYEQRISDLTNQLQQETRKAMHERLMRLAGYRESAQ</sequence>
<feature type="domain" description="4Fe-4S ferredoxin-type" evidence="6">
    <location>
        <begin position="909"/>
        <end position="938"/>
    </location>
</feature>
<dbReference type="OrthoDB" id="9794954at2"/>
<dbReference type="Gene3D" id="3.40.50.970">
    <property type="match status" value="2"/>
</dbReference>
<keyword evidence="8" id="KW-1185">Reference proteome</keyword>
<dbReference type="SUPFAM" id="SSF52922">
    <property type="entry name" value="TK C-terminal domain-like"/>
    <property type="match status" value="1"/>
</dbReference>
<dbReference type="SUPFAM" id="SSF53323">
    <property type="entry name" value="Pyruvate-ferredoxin oxidoreductase, PFOR, domain III"/>
    <property type="match status" value="1"/>
</dbReference>
<gene>
    <name evidence="7" type="primary">nifJ_2</name>
    <name evidence="7" type="ORF">CODIS_21080</name>
</gene>
<reference evidence="7 8" key="1">
    <citation type="submission" date="2016-06" db="EMBL/GenBank/DDBJ databases">
        <title>Genome sequence of endosymbiont of Candidatus Endolucinida thiodiazotropha.</title>
        <authorList>
            <person name="Poehlein A."/>
            <person name="Koenig S."/>
            <person name="Heiden S.E."/>
            <person name="Thuermer A."/>
            <person name="Voget S."/>
            <person name="Daniel R."/>
            <person name="Markert S."/>
            <person name="Gros O."/>
            <person name="Schweder T."/>
        </authorList>
    </citation>
    <scope>NUCLEOTIDE SEQUENCE [LARGE SCALE GENOMIC DNA]</scope>
    <source>
        <strain evidence="7 8">COS</strain>
    </source>
</reference>
<evidence type="ECO:0000256" key="3">
    <source>
        <dbReference type="ARBA" id="ARBA00023004"/>
    </source>
</evidence>
<accession>A0A7Z0VM21</accession>
<dbReference type="GO" id="GO:0016491">
    <property type="term" value="F:oxidoreductase activity"/>
    <property type="evidence" value="ECO:0007669"/>
    <property type="project" value="UniProtKB-KW"/>
</dbReference>
<dbReference type="PANTHER" id="PTHR32154:SF0">
    <property type="entry name" value="PYRUVATE-FLAVODOXIN OXIDOREDUCTASE-RELATED"/>
    <property type="match status" value="1"/>
</dbReference>
<dbReference type="InterPro" id="IPR002880">
    <property type="entry name" value="Pyrv_Fd/Flavodoxin_OxRdtase_N"/>
</dbReference>
<dbReference type="RefSeq" id="WP_069124707.1">
    <property type="nucleotide sequence ID" value="NZ_MARB01000010.1"/>
</dbReference>
<dbReference type="SUPFAM" id="SSF52518">
    <property type="entry name" value="Thiamin diphosphate-binding fold (THDP-binding)"/>
    <property type="match status" value="2"/>
</dbReference>
<feature type="domain" description="4Fe-4S ferredoxin-type" evidence="6">
    <location>
        <begin position="775"/>
        <end position="804"/>
    </location>
</feature>
<keyword evidence="3" id="KW-0408">Iron</keyword>
<evidence type="ECO:0000259" key="6">
    <source>
        <dbReference type="PROSITE" id="PS51379"/>
    </source>
</evidence>
<dbReference type="GO" id="GO:0006979">
    <property type="term" value="P:response to oxidative stress"/>
    <property type="evidence" value="ECO:0007669"/>
    <property type="project" value="TreeGrafter"/>
</dbReference>
<evidence type="ECO:0000313" key="7">
    <source>
        <dbReference type="EMBL" id="ODJ87691.1"/>
    </source>
</evidence>
<feature type="coiled-coil region" evidence="5">
    <location>
        <begin position="1475"/>
        <end position="1509"/>
    </location>
</feature>
<dbReference type="InterPro" id="IPR029061">
    <property type="entry name" value="THDP-binding"/>
</dbReference>
<keyword evidence="4" id="KW-0411">Iron-sulfur</keyword>
<dbReference type="PANTHER" id="PTHR32154">
    <property type="entry name" value="PYRUVATE-FLAVODOXIN OXIDOREDUCTASE-RELATED"/>
    <property type="match status" value="1"/>
</dbReference>
<dbReference type="InterPro" id="IPR033412">
    <property type="entry name" value="PFOR_II"/>
</dbReference>
<dbReference type="EMBL" id="MARB01000010">
    <property type="protein sequence ID" value="ODJ87691.1"/>
    <property type="molecule type" value="Genomic_DNA"/>
</dbReference>
<dbReference type="Pfam" id="PF01855">
    <property type="entry name" value="POR_N"/>
    <property type="match status" value="1"/>
</dbReference>
<dbReference type="EC" id="1.2.7.-" evidence="7"/>
<evidence type="ECO:0000256" key="1">
    <source>
        <dbReference type="ARBA" id="ARBA00022723"/>
    </source>
</evidence>
<dbReference type="SUPFAM" id="SSF54862">
    <property type="entry name" value="4Fe-4S ferredoxins"/>
    <property type="match status" value="1"/>
</dbReference>
<keyword evidence="1" id="KW-0479">Metal-binding</keyword>
<dbReference type="PROSITE" id="PS51379">
    <property type="entry name" value="4FE4S_FER_2"/>
    <property type="match status" value="2"/>
</dbReference>
<evidence type="ECO:0000256" key="4">
    <source>
        <dbReference type="ARBA" id="ARBA00023014"/>
    </source>
</evidence>
<dbReference type="InterPro" id="IPR017896">
    <property type="entry name" value="4Fe4S_Fe-S-bd"/>
</dbReference>
<dbReference type="GO" id="GO:0046872">
    <property type="term" value="F:metal ion binding"/>
    <property type="evidence" value="ECO:0007669"/>
    <property type="project" value="UniProtKB-KW"/>
</dbReference>
<dbReference type="Proteomes" id="UP000094769">
    <property type="component" value="Unassembled WGS sequence"/>
</dbReference>
<dbReference type="InterPro" id="IPR017900">
    <property type="entry name" value="4Fe4S_Fe_S_CS"/>
</dbReference>
<evidence type="ECO:0000256" key="2">
    <source>
        <dbReference type="ARBA" id="ARBA00023002"/>
    </source>
</evidence>
<keyword evidence="7" id="KW-0670">Pyruvate</keyword>
<evidence type="ECO:0000256" key="5">
    <source>
        <dbReference type="SAM" id="Coils"/>
    </source>
</evidence>
<dbReference type="InterPro" id="IPR050722">
    <property type="entry name" value="Pyruvate:ferred/Flavod_OxRd"/>
</dbReference>
<organism evidence="7 8">
    <name type="scientific">Candidatus Thiodiazotropha endolucinida</name>
    <dbReference type="NCBI Taxonomy" id="1655433"/>
    <lineage>
        <taxon>Bacteria</taxon>
        <taxon>Pseudomonadati</taxon>
        <taxon>Pseudomonadota</taxon>
        <taxon>Gammaproteobacteria</taxon>
        <taxon>Chromatiales</taxon>
        <taxon>Sedimenticolaceae</taxon>
        <taxon>Candidatus Thiodiazotropha</taxon>
    </lineage>
</organism>
<dbReference type="GO" id="GO:0051536">
    <property type="term" value="F:iron-sulfur cluster binding"/>
    <property type="evidence" value="ECO:0007669"/>
    <property type="project" value="UniProtKB-KW"/>
</dbReference>
<dbReference type="PROSITE" id="PS00198">
    <property type="entry name" value="4FE4S_FER_1"/>
    <property type="match status" value="2"/>
</dbReference>
<dbReference type="Gene3D" id="3.40.920.10">
    <property type="entry name" value="Pyruvate-ferredoxin oxidoreductase, PFOR, domain III"/>
    <property type="match status" value="1"/>
</dbReference>
<dbReference type="InterPro" id="IPR002869">
    <property type="entry name" value="Pyrv_flavodox_OxRed_cen"/>
</dbReference>
<comment type="caution">
    <text evidence="7">The sequence shown here is derived from an EMBL/GenBank/DDBJ whole genome shotgun (WGS) entry which is preliminary data.</text>
</comment>
<dbReference type="CDD" id="cd07034">
    <property type="entry name" value="TPP_PYR_PFOR_IOR-alpha_like"/>
    <property type="match status" value="1"/>
</dbReference>
<name>A0A7Z0VM21_9GAMM</name>
<keyword evidence="2 7" id="KW-0560">Oxidoreductase</keyword>
<protein>
    <submittedName>
        <fullName evidence="7">Pyruvate-flavodoxin oxidoreductase</fullName>
        <ecNumber evidence="7">1.2.7.-</ecNumber>
    </submittedName>
</protein>
<keyword evidence="5" id="KW-0175">Coiled coil</keyword>
<evidence type="ECO:0000313" key="8">
    <source>
        <dbReference type="Proteomes" id="UP000094769"/>
    </source>
</evidence>
<dbReference type="Pfam" id="PF17147">
    <property type="entry name" value="PFOR_II"/>
    <property type="match status" value="1"/>
</dbReference>
<dbReference type="Gene3D" id="3.40.50.920">
    <property type="match status" value="1"/>
</dbReference>
<proteinExistence type="predicted"/>